<feature type="domain" description="PilY1 beta-propeller" evidence="4">
    <location>
        <begin position="677"/>
        <end position="909"/>
    </location>
</feature>
<accession>K2IE37</accession>
<comment type="caution">
    <text evidence="5">The sequence shown here is derived from an EMBL/GenBank/DDBJ whole genome shotgun (WGS) entry which is preliminary data.</text>
</comment>
<gene>
    <name evidence="5" type="ORF">B3C1_17202</name>
</gene>
<evidence type="ECO:0000313" key="5">
    <source>
        <dbReference type="EMBL" id="EKE68266.1"/>
    </source>
</evidence>
<dbReference type="STRING" id="745411.B3C1_17202"/>
<dbReference type="eggNOG" id="COG3419">
    <property type="taxonomic scope" value="Bacteria"/>
</dbReference>
<dbReference type="PATRIC" id="fig|745411.4.peg.3387"/>
<dbReference type="Pfam" id="PF05567">
    <property type="entry name" value="T4P_PilY1"/>
    <property type="match status" value="1"/>
</dbReference>
<feature type="chain" id="PRO_5003858553" evidence="3">
    <location>
        <begin position="23"/>
        <end position="1173"/>
    </location>
</feature>
<evidence type="ECO:0000256" key="2">
    <source>
        <dbReference type="ARBA" id="ARBA00022837"/>
    </source>
</evidence>
<dbReference type="SUPFAM" id="SSF53300">
    <property type="entry name" value="vWA-like"/>
    <property type="match status" value="1"/>
</dbReference>
<keyword evidence="1" id="KW-0479">Metal-binding</keyword>
<dbReference type="AlphaFoldDB" id="K2IE37"/>
<evidence type="ECO:0000259" key="4">
    <source>
        <dbReference type="Pfam" id="PF05567"/>
    </source>
</evidence>
<dbReference type="EMBL" id="AMRI01000032">
    <property type="protein sequence ID" value="EKE68266.1"/>
    <property type="molecule type" value="Genomic_DNA"/>
</dbReference>
<keyword evidence="2" id="KW-0106">Calcium</keyword>
<proteinExistence type="predicted"/>
<dbReference type="RefSeq" id="WP_008486391.1">
    <property type="nucleotide sequence ID" value="NZ_AMRI01000032.1"/>
</dbReference>
<name>K2IE37_9GAMM</name>
<feature type="signal peptide" evidence="3">
    <location>
        <begin position="1"/>
        <end position="22"/>
    </location>
</feature>
<keyword evidence="3" id="KW-0732">Signal</keyword>
<dbReference type="Proteomes" id="UP000006755">
    <property type="component" value="Unassembled WGS sequence"/>
</dbReference>
<dbReference type="InterPro" id="IPR036465">
    <property type="entry name" value="vWFA_dom_sf"/>
</dbReference>
<sequence>MKKITLLAAMLLPLLAIPPAPAEDIDLYVLRNGGNTSYRPQLLIIFDNSGSMNTQLESAFDRYDPSTTYAPVDAAHQYQDDIIYYVPNSELPDGMTAPPLTDFEDKKRRFNKVENGCAASWTPLDNEGRYTGVVKYVKYQGWSGQWLALPNNSGLGNKPIIDCLDDFMNQDNRNAPDYSDGWPAKNPSKSADPYTTNFYFYGRNVYGNSDFWNFYDNRNGFTLFTANYLRYLAQIDAGWLSGPKSRLEVAKEAVTDLINTAPGVDYGLAVFNYNTRSDSTTDSDSGGRIIEKLERRDDLSTFVSTINNLNGETNTPLCETMYEAKRYLSGDAVRFGYENDQGLNPGRDRSADQNGYYLSPFSKCQDKLYVVMITDGQPTMDHRADASINLLPGIGSSFRYNVNDRNTDTTMLPALAEWMHNNDLNSSLAGKQTIDFYTIGFALDEDDDAEPILEKAAELGGGEYFSAKKASDLVGALNKVLAKVSSKTSAFTSPSIAANNFDRTRSLDSIYYAMFLPSAGPRWLGNIKKLKVTEYDDIVDVNDLSAITESGDIDESARTFWSSVKDGNDTRAGGVNQHLVALANSNSGRKLLTNTPGGLESLTKSALLKNAASEDDLASILDTPKDEIVNTIDWLYGKDVDNDDGKDDTLIRAELMGDPLHSKPLAINYGTGGAADVRLLVGTNQGALHMFQDQGDSVSENWAFFPFQELPKAYKIRQNLESTGKIYSMDASPVAYIYDKDDDGVVEPADGDKVWTFIGQRRGGRAYYGLDVSNPGIPRLMWRIDNNVAGLGELGQTWSTPVIGKVPGHNGPVLIFGAGYDDATDDAAASSATMGRGIFIVDAATGALVWSATPAETTGTNLQVGFSSSFPNKIGTMDSDRDGVIDRLYASDTAGNVWRVDLPSDAPFGTAPWTVSQFASLGGADTNDRRFFSAPTLVQTQYTQTVTVTVTLPDGSTEQQITTQQLPFDAVLIGSGERPNPLDTDVADKLFMLRDTQIVTRSATDENTEAAITLANLYNMSGQPFTDSLSDSERQAQELALGSARGWFFNLTHNGEKALAAPLVIDGVAYFTTFTPPGEPPANSDSCLIPGMGRLYALNLHRGFNAYSWGVVEIPGKLPDTPVVHAGVDEDGNSVIRIIGIGRVDSGGGETKPTLPIDVSMQADRIYYYVSEK</sequence>
<dbReference type="InterPro" id="IPR008707">
    <property type="entry name" value="B-propeller_PilY1"/>
</dbReference>
<dbReference type="Gene3D" id="3.40.50.410">
    <property type="entry name" value="von Willebrand factor, type A domain"/>
    <property type="match status" value="1"/>
</dbReference>
<evidence type="ECO:0000313" key="6">
    <source>
        <dbReference type="Proteomes" id="UP000006755"/>
    </source>
</evidence>
<protein>
    <submittedName>
        <fullName evidence="5">Type IV pilin biogenesis protein</fullName>
    </submittedName>
</protein>
<reference evidence="5 6" key="1">
    <citation type="journal article" date="2012" name="J. Bacteriol.">
        <title>Genome Sequence of Gallaecimonas xiamenensis Type Strain 3-C-1.</title>
        <authorList>
            <person name="Lai Q."/>
            <person name="Wang L."/>
            <person name="Wang W."/>
            <person name="Shao Z."/>
        </authorList>
    </citation>
    <scope>NUCLEOTIDE SEQUENCE [LARGE SCALE GENOMIC DNA]</scope>
    <source>
        <strain evidence="5 6">3-C-1</strain>
    </source>
</reference>
<evidence type="ECO:0000256" key="3">
    <source>
        <dbReference type="SAM" id="SignalP"/>
    </source>
</evidence>
<evidence type="ECO:0000256" key="1">
    <source>
        <dbReference type="ARBA" id="ARBA00022723"/>
    </source>
</evidence>
<keyword evidence="6" id="KW-1185">Reference proteome</keyword>
<dbReference type="GO" id="GO:0046872">
    <property type="term" value="F:metal ion binding"/>
    <property type="evidence" value="ECO:0007669"/>
    <property type="project" value="UniProtKB-KW"/>
</dbReference>
<organism evidence="5 6">
    <name type="scientific">Gallaecimonas xiamenensis 3-C-1</name>
    <dbReference type="NCBI Taxonomy" id="745411"/>
    <lineage>
        <taxon>Bacteria</taxon>
        <taxon>Pseudomonadati</taxon>
        <taxon>Pseudomonadota</taxon>
        <taxon>Gammaproteobacteria</taxon>
        <taxon>Enterobacterales</taxon>
        <taxon>Gallaecimonadaceae</taxon>
        <taxon>Gallaecimonas</taxon>
    </lineage>
</organism>
<dbReference type="OrthoDB" id="7156875at2"/>